<gene>
    <name evidence="2" type="ORF">E2C01_023211</name>
</gene>
<accession>A0A5B7E9C9</accession>
<keyword evidence="3" id="KW-1185">Reference proteome</keyword>
<organism evidence="2 3">
    <name type="scientific">Portunus trituberculatus</name>
    <name type="common">Swimming crab</name>
    <name type="synonym">Neptunus trituberculatus</name>
    <dbReference type="NCBI Taxonomy" id="210409"/>
    <lineage>
        <taxon>Eukaryota</taxon>
        <taxon>Metazoa</taxon>
        <taxon>Ecdysozoa</taxon>
        <taxon>Arthropoda</taxon>
        <taxon>Crustacea</taxon>
        <taxon>Multicrustacea</taxon>
        <taxon>Malacostraca</taxon>
        <taxon>Eumalacostraca</taxon>
        <taxon>Eucarida</taxon>
        <taxon>Decapoda</taxon>
        <taxon>Pleocyemata</taxon>
        <taxon>Brachyura</taxon>
        <taxon>Eubrachyura</taxon>
        <taxon>Portunoidea</taxon>
        <taxon>Portunidae</taxon>
        <taxon>Portuninae</taxon>
        <taxon>Portunus</taxon>
    </lineage>
</organism>
<protein>
    <submittedName>
        <fullName evidence="2">Uncharacterized protein</fullName>
    </submittedName>
</protein>
<feature type="region of interest" description="Disordered" evidence="1">
    <location>
        <begin position="271"/>
        <end position="348"/>
    </location>
</feature>
<dbReference type="AlphaFoldDB" id="A0A5B7E9C9"/>
<evidence type="ECO:0000313" key="3">
    <source>
        <dbReference type="Proteomes" id="UP000324222"/>
    </source>
</evidence>
<name>A0A5B7E9C9_PORTR</name>
<feature type="region of interest" description="Disordered" evidence="1">
    <location>
        <begin position="212"/>
        <end position="232"/>
    </location>
</feature>
<comment type="caution">
    <text evidence="2">The sequence shown here is derived from an EMBL/GenBank/DDBJ whole genome shotgun (WGS) entry which is preliminary data.</text>
</comment>
<sequence length="348" mass="37330">MHGLDRSTCRQVLVLCLPSTVNVYSLFDCIQQVGKEVGPCRPPLKHGADRSQFRQSGDGASLATRLFIYGNPRLGGTLRGWLSGAYWGKGWTGTDPGWGRGLADTIRGWFSETGWREAGPGQTLAGAAGWPAHSGTDSRGRLGRRTGCVVALRHAVTLTFKFLTPAWISSRSCTTSWKVWEVEPPQTDRCGTCAGQGRECCRLVGRLVEAERGSRTRTGRHSSKFGGPENHTGGAVQYEVLRVCGSLDLAEQGGWGRRGVVVSPTIATQWDDSGVHISSPGSGRKDDPPSSTCSAVPTYISSSDTRTDSSGRSRRTGQAQGCTGPCRSSPDRGGRSSWARSLQQGFQP</sequence>
<proteinExistence type="predicted"/>
<dbReference type="Proteomes" id="UP000324222">
    <property type="component" value="Unassembled WGS sequence"/>
</dbReference>
<evidence type="ECO:0000256" key="1">
    <source>
        <dbReference type="SAM" id="MobiDB-lite"/>
    </source>
</evidence>
<evidence type="ECO:0000313" key="2">
    <source>
        <dbReference type="EMBL" id="MPC29957.1"/>
    </source>
</evidence>
<reference evidence="2 3" key="1">
    <citation type="submission" date="2019-05" db="EMBL/GenBank/DDBJ databases">
        <title>Another draft genome of Portunus trituberculatus and its Hox gene families provides insights of decapod evolution.</title>
        <authorList>
            <person name="Jeong J.-H."/>
            <person name="Song I."/>
            <person name="Kim S."/>
            <person name="Choi T."/>
            <person name="Kim D."/>
            <person name="Ryu S."/>
            <person name="Kim W."/>
        </authorList>
    </citation>
    <scope>NUCLEOTIDE SEQUENCE [LARGE SCALE GENOMIC DNA]</scope>
    <source>
        <tissue evidence="2">Muscle</tissue>
    </source>
</reference>
<dbReference type="EMBL" id="VSRR010002165">
    <property type="protein sequence ID" value="MPC29957.1"/>
    <property type="molecule type" value="Genomic_DNA"/>
</dbReference>
<feature type="compositionally biased region" description="Polar residues" evidence="1">
    <location>
        <begin position="338"/>
        <end position="348"/>
    </location>
</feature>